<organism evidence="3 4">
    <name type="scientific">Streptomyces ochraceiscleroticus</name>
    <dbReference type="NCBI Taxonomy" id="47761"/>
    <lineage>
        <taxon>Bacteria</taxon>
        <taxon>Bacillati</taxon>
        <taxon>Actinomycetota</taxon>
        <taxon>Actinomycetes</taxon>
        <taxon>Kitasatosporales</taxon>
        <taxon>Streptomycetaceae</taxon>
        <taxon>Streptomyces</taxon>
    </lineage>
</organism>
<feature type="signal peptide" evidence="2">
    <location>
        <begin position="1"/>
        <end position="31"/>
    </location>
</feature>
<keyword evidence="4" id="KW-1185">Reference proteome</keyword>
<dbReference type="EMBL" id="JBHSPX010000006">
    <property type="protein sequence ID" value="MFC6064620.1"/>
    <property type="molecule type" value="Genomic_DNA"/>
</dbReference>
<accession>A0ABW1MLJ0</accession>
<dbReference type="Proteomes" id="UP001596139">
    <property type="component" value="Unassembled WGS sequence"/>
</dbReference>
<evidence type="ECO:0000256" key="1">
    <source>
        <dbReference type="SAM" id="MobiDB-lite"/>
    </source>
</evidence>
<evidence type="ECO:0008006" key="5">
    <source>
        <dbReference type="Google" id="ProtNLM"/>
    </source>
</evidence>
<evidence type="ECO:0000313" key="4">
    <source>
        <dbReference type="Proteomes" id="UP001596139"/>
    </source>
</evidence>
<keyword evidence="2" id="KW-0732">Signal</keyword>
<feature type="region of interest" description="Disordered" evidence="1">
    <location>
        <begin position="38"/>
        <end position="85"/>
    </location>
</feature>
<comment type="caution">
    <text evidence="3">The sequence shown here is derived from an EMBL/GenBank/DDBJ whole genome shotgun (WGS) entry which is preliminary data.</text>
</comment>
<proteinExistence type="predicted"/>
<name>A0ABW1MLJ0_9ACTN</name>
<evidence type="ECO:0000256" key="2">
    <source>
        <dbReference type="SAM" id="SignalP"/>
    </source>
</evidence>
<sequence length="145" mass="14715">MGKPGTAIRPALAILIAALLALLTTAGFAFAEPAQNGTGTRAAASANDGSIPGTPAAPATPAAEPKHTAMKGGSEGEVGPETAHLRRAVRISAGPPTPPDPRALCVCCRTVPADEHEPTVPLTRAHAKSLQRTGQIPLTLCVFRC</sequence>
<feature type="compositionally biased region" description="Low complexity" evidence="1">
    <location>
        <begin position="52"/>
        <end position="63"/>
    </location>
</feature>
<protein>
    <recommendedName>
        <fullName evidence="5">Secreted protein</fullName>
    </recommendedName>
</protein>
<gene>
    <name evidence="3" type="ORF">ACFP4F_18985</name>
</gene>
<reference evidence="4" key="1">
    <citation type="journal article" date="2019" name="Int. J. Syst. Evol. Microbiol.">
        <title>The Global Catalogue of Microorganisms (GCM) 10K type strain sequencing project: providing services to taxonomists for standard genome sequencing and annotation.</title>
        <authorList>
            <consortium name="The Broad Institute Genomics Platform"/>
            <consortium name="The Broad Institute Genome Sequencing Center for Infectious Disease"/>
            <person name="Wu L."/>
            <person name="Ma J."/>
        </authorList>
    </citation>
    <scope>NUCLEOTIDE SEQUENCE [LARGE SCALE GENOMIC DNA]</scope>
    <source>
        <strain evidence="4">CGMCC 1.15180</strain>
    </source>
</reference>
<evidence type="ECO:0000313" key="3">
    <source>
        <dbReference type="EMBL" id="MFC6064620.1"/>
    </source>
</evidence>
<dbReference type="RefSeq" id="WP_031058389.1">
    <property type="nucleotide sequence ID" value="NZ_JBHSPX010000006.1"/>
</dbReference>
<feature type="chain" id="PRO_5046872030" description="Secreted protein" evidence="2">
    <location>
        <begin position="32"/>
        <end position="145"/>
    </location>
</feature>